<gene>
    <name evidence="6" type="ordered locus">Desru_1243</name>
</gene>
<dbReference type="GO" id="GO:0044780">
    <property type="term" value="P:bacterial-type flagellum assembly"/>
    <property type="evidence" value="ECO:0007669"/>
    <property type="project" value="InterPro"/>
</dbReference>
<reference evidence="7" key="1">
    <citation type="submission" date="2011-05" db="EMBL/GenBank/DDBJ databases">
        <title>Complete sequence of Desulfotomaculum ruminis DSM 2154.</title>
        <authorList>
            <person name="Lucas S."/>
            <person name="Copeland A."/>
            <person name="Lapidus A."/>
            <person name="Cheng J.-F."/>
            <person name="Goodwin L."/>
            <person name="Pitluck S."/>
            <person name="Lu M."/>
            <person name="Detter J.C."/>
            <person name="Han C."/>
            <person name="Tapia R."/>
            <person name="Land M."/>
            <person name="Hauser L."/>
            <person name="Kyrpides N."/>
            <person name="Ivanova N."/>
            <person name="Mikhailova N."/>
            <person name="Pagani I."/>
            <person name="Stams A.J.M."/>
            <person name="Plugge C.M."/>
            <person name="Muyzer G."/>
            <person name="Kuever J."/>
            <person name="Parshina S.N."/>
            <person name="Ivanova A.E."/>
            <person name="Nazina T.N."/>
            <person name="Brambilla E."/>
            <person name="Spring S."/>
            <person name="Klenk H.-P."/>
            <person name="Woyke T."/>
        </authorList>
    </citation>
    <scope>NUCLEOTIDE SEQUENCE [LARGE SCALE GENOMIC DNA]</scope>
    <source>
        <strain evidence="7">ATCC 23193 / DSM 2154 / NCIB 8452 / DL</strain>
    </source>
</reference>
<dbReference type="eggNOG" id="COG3144">
    <property type="taxonomic scope" value="Bacteria"/>
</dbReference>
<dbReference type="Gene3D" id="3.30.750.140">
    <property type="match status" value="1"/>
</dbReference>
<dbReference type="OrthoDB" id="1787532at2"/>
<keyword evidence="6" id="KW-0966">Cell projection</keyword>
<accession>F6DNS2</accession>
<dbReference type="PRINTS" id="PR01007">
    <property type="entry name" value="FLGHOOKFLIK"/>
</dbReference>
<feature type="compositionally biased region" description="Polar residues" evidence="4">
    <location>
        <begin position="201"/>
        <end position="214"/>
    </location>
</feature>
<keyword evidence="6" id="KW-0969">Cilium</keyword>
<evidence type="ECO:0000256" key="3">
    <source>
        <dbReference type="ARBA" id="ARBA00022795"/>
    </source>
</evidence>
<dbReference type="EMBL" id="CP002780">
    <property type="protein sequence ID" value="AEG59517.1"/>
    <property type="molecule type" value="Genomic_DNA"/>
</dbReference>
<dbReference type="InterPro" id="IPR001635">
    <property type="entry name" value="Flag_hook_Flik"/>
</dbReference>
<dbReference type="AlphaFoldDB" id="F6DNS2"/>
<evidence type="ECO:0000256" key="1">
    <source>
        <dbReference type="ARBA" id="ARBA00003944"/>
    </source>
</evidence>
<dbReference type="GO" id="GO:0009424">
    <property type="term" value="C:bacterial-type flagellum hook"/>
    <property type="evidence" value="ECO:0007669"/>
    <property type="project" value="InterPro"/>
</dbReference>
<evidence type="ECO:0000256" key="4">
    <source>
        <dbReference type="SAM" id="MobiDB-lite"/>
    </source>
</evidence>
<dbReference type="RefSeq" id="WP_013841288.1">
    <property type="nucleotide sequence ID" value="NC_015589.1"/>
</dbReference>
<dbReference type="CDD" id="cd17470">
    <property type="entry name" value="T3SS_Flik_C"/>
    <property type="match status" value="1"/>
</dbReference>
<organism evidence="6 7">
    <name type="scientific">Desulforamulus ruminis (strain ATCC 23193 / DSM 2154 / NCIMB 8452 / DL)</name>
    <name type="common">Desulfotomaculum ruminis</name>
    <dbReference type="NCBI Taxonomy" id="696281"/>
    <lineage>
        <taxon>Bacteria</taxon>
        <taxon>Bacillati</taxon>
        <taxon>Bacillota</taxon>
        <taxon>Clostridia</taxon>
        <taxon>Eubacteriales</taxon>
        <taxon>Peptococcaceae</taxon>
        <taxon>Desulforamulus</taxon>
    </lineage>
</organism>
<feature type="region of interest" description="Disordered" evidence="4">
    <location>
        <begin position="1"/>
        <end position="22"/>
    </location>
</feature>
<dbReference type="Pfam" id="PF02120">
    <property type="entry name" value="Flg_hook"/>
    <property type="match status" value="1"/>
</dbReference>
<name>F6DNS2_DESRL</name>
<keyword evidence="3" id="KW-1005">Bacterial flagellum biogenesis</keyword>
<keyword evidence="6" id="KW-0282">Flagellum</keyword>
<keyword evidence="7" id="KW-1185">Reference proteome</keyword>
<evidence type="ECO:0000256" key="2">
    <source>
        <dbReference type="ARBA" id="ARBA00009149"/>
    </source>
</evidence>
<dbReference type="Proteomes" id="UP000009234">
    <property type="component" value="Chromosome"/>
</dbReference>
<proteinExistence type="inferred from homology"/>
<dbReference type="HOGENOM" id="CLU_672186_0_0_9"/>
<comment type="function">
    <text evidence="1">Controls the length of the flagellar hook.</text>
</comment>
<dbReference type="KEGG" id="dru:Desru_1243"/>
<reference evidence="6 7" key="2">
    <citation type="journal article" date="2012" name="Stand. Genomic Sci.">
        <title>Complete genome sequence of the sulfate-reducing firmicute Desulfotomaculum ruminis type strain (DL(T)).</title>
        <authorList>
            <person name="Spring S."/>
            <person name="Visser M."/>
            <person name="Lu M."/>
            <person name="Copeland A."/>
            <person name="Lapidus A."/>
            <person name="Lucas S."/>
            <person name="Cheng J.F."/>
            <person name="Han C."/>
            <person name="Tapia R."/>
            <person name="Goodwin L.A."/>
            <person name="Pitluck S."/>
            <person name="Ivanova N."/>
            <person name="Land M."/>
            <person name="Hauser L."/>
            <person name="Larimer F."/>
            <person name="Rohde M."/>
            <person name="Goker M."/>
            <person name="Detter J.C."/>
            <person name="Kyrpides N.C."/>
            <person name="Woyke T."/>
            <person name="Schaap P.J."/>
            <person name="Plugge C.M."/>
            <person name="Muyzer G."/>
            <person name="Kuever J."/>
            <person name="Pereira I.A."/>
            <person name="Parshina S.N."/>
            <person name="Bernier-Latmani R."/>
            <person name="Stams A.J."/>
            <person name="Klenk H.P."/>
        </authorList>
    </citation>
    <scope>NUCLEOTIDE SEQUENCE [LARGE SCALE GENOMIC DNA]</scope>
    <source>
        <strain evidence="7">ATCC 23193 / DSM 2154 / NCIB 8452 / DL</strain>
    </source>
</reference>
<feature type="domain" description="Flagellar hook-length control protein-like C-terminal" evidence="5">
    <location>
        <begin position="279"/>
        <end position="359"/>
    </location>
</feature>
<evidence type="ECO:0000313" key="7">
    <source>
        <dbReference type="Proteomes" id="UP000009234"/>
    </source>
</evidence>
<evidence type="ECO:0000259" key="5">
    <source>
        <dbReference type="Pfam" id="PF02120"/>
    </source>
</evidence>
<feature type="compositionally biased region" description="Polar residues" evidence="4">
    <location>
        <begin position="392"/>
        <end position="403"/>
    </location>
</feature>
<feature type="region of interest" description="Disordered" evidence="4">
    <location>
        <begin position="201"/>
        <end position="237"/>
    </location>
</feature>
<dbReference type="InterPro" id="IPR038610">
    <property type="entry name" value="FliK-like_C_sf"/>
</dbReference>
<feature type="region of interest" description="Disordered" evidence="4">
    <location>
        <begin position="380"/>
        <end position="403"/>
    </location>
</feature>
<evidence type="ECO:0000313" key="6">
    <source>
        <dbReference type="EMBL" id="AEG59517.1"/>
    </source>
</evidence>
<protein>
    <submittedName>
        <fullName evidence="6">Flagellar hook-length control protein-like, C-terminal domain protein</fullName>
    </submittedName>
</protein>
<dbReference type="STRING" id="696281.Desru_1243"/>
<dbReference type="InterPro" id="IPR021136">
    <property type="entry name" value="Flagellar_hook_control-like_C"/>
</dbReference>
<sequence length="409" mass="43615">MQITKLIQPQAQNSQNATSGEATTDGFSQLLMLMLADGLPKVGQNQGEDLLLGQENTEGQPEEVALPEISLGDQEPTEDNEMVLALAAEDVGIVLQPKVPDNIIPSAVNPVQVSATVPSAEAASLGDATSDSRLASAPTSLQNDAAGLNQEVQDNVALANTTVQRNPGNQNNTLSFADEIALQTEEPSVPNTVLASAGSAQGNSLNQEQGQSGEPLTDKEMTVRQTSAKETPVHAEKPQGDHLLVKQEMPIKGAEIGHKALETPVSQMPSRLTEMVKNLMLQQDPGQTVLKMKLQPEHLGEVTVQLTWSKGELSAHFIAATGAAKEALESSFPQLKQLLAQQDVRLSEAAVFMEQQTGQWDQNSQGDDNRWQMKGNFKMKGGYPLPGEPSEPASSSQIINTNPGVNIVV</sequence>
<comment type="similarity">
    <text evidence="2">Belongs to the FliK family.</text>
</comment>